<accession>A0A2A9E801</accession>
<evidence type="ECO:0000313" key="4">
    <source>
        <dbReference type="Proteomes" id="UP000225548"/>
    </source>
</evidence>
<proteinExistence type="predicted"/>
<keyword evidence="2" id="KW-1133">Transmembrane helix</keyword>
<name>A0A2A9E801_9MICO</name>
<organism evidence="3 4">
    <name type="scientific">Sanguibacter antarcticus</name>
    <dbReference type="NCBI Taxonomy" id="372484"/>
    <lineage>
        <taxon>Bacteria</taxon>
        <taxon>Bacillati</taxon>
        <taxon>Actinomycetota</taxon>
        <taxon>Actinomycetes</taxon>
        <taxon>Micrococcales</taxon>
        <taxon>Sanguibacteraceae</taxon>
        <taxon>Sanguibacter</taxon>
    </lineage>
</organism>
<evidence type="ECO:0000313" key="3">
    <source>
        <dbReference type="EMBL" id="PFG34776.1"/>
    </source>
</evidence>
<keyword evidence="2" id="KW-0812">Transmembrane</keyword>
<dbReference type="OrthoDB" id="3295542at2"/>
<comment type="caution">
    <text evidence="3">The sequence shown here is derived from an EMBL/GenBank/DDBJ whole genome shotgun (WGS) entry which is preliminary data.</text>
</comment>
<feature type="region of interest" description="Disordered" evidence="1">
    <location>
        <begin position="1"/>
        <end position="21"/>
    </location>
</feature>
<dbReference type="Pfam" id="PF09656">
    <property type="entry name" value="PGPGW"/>
    <property type="match status" value="1"/>
</dbReference>
<sequence>MTTLAPPAPARPHADTVPSAPVHPHAAARALDRVHARLRTLPHPVRVATIALVGTVLVLAGLAMLVLPGPGLVVMFAGVAVLSTEFPWASRLLHRMKVVGARAWEIVRTTAHRLRRRRAQD</sequence>
<dbReference type="Proteomes" id="UP000225548">
    <property type="component" value="Unassembled WGS sequence"/>
</dbReference>
<dbReference type="RefSeq" id="WP_098455759.1">
    <property type="nucleotide sequence ID" value="NZ_PDJG01000001.1"/>
</dbReference>
<keyword evidence="2" id="KW-0472">Membrane</keyword>
<feature type="transmembrane region" description="Helical" evidence="2">
    <location>
        <begin position="47"/>
        <end position="67"/>
    </location>
</feature>
<dbReference type="EMBL" id="PDJG01000001">
    <property type="protein sequence ID" value="PFG34776.1"/>
    <property type="molecule type" value="Genomic_DNA"/>
</dbReference>
<reference evidence="3 4" key="1">
    <citation type="submission" date="2017-10" db="EMBL/GenBank/DDBJ databases">
        <title>Sequencing the genomes of 1000 actinobacteria strains.</title>
        <authorList>
            <person name="Klenk H.-P."/>
        </authorList>
    </citation>
    <scope>NUCLEOTIDE SEQUENCE [LARGE SCALE GENOMIC DNA]</scope>
    <source>
        <strain evidence="3 4">DSM 18966</strain>
    </source>
</reference>
<feature type="transmembrane region" description="Helical" evidence="2">
    <location>
        <begin position="73"/>
        <end position="93"/>
    </location>
</feature>
<protein>
    <submittedName>
        <fullName evidence="3">Uncharacterized protein (TIGR02611 family)</fullName>
    </submittedName>
</protein>
<dbReference type="InterPro" id="IPR019099">
    <property type="entry name" value="Uncharacterised_PGPGW_TM"/>
</dbReference>
<gene>
    <name evidence="3" type="ORF">ATL42_2699</name>
</gene>
<evidence type="ECO:0000256" key="1">
    <source>
        <dbReference type="SAM" id="MobiDB-lite"/>
    </source>
</evidence>
<evidence type="ECO:0000256" key="2">
    <source>
        <dbReference type="SAM" id="Phobius"/>
    </source>
</evidence>
<dbReference type="AlphaFoldDB" id="A0A2A9E801"/>
<keyword evidence="4" id="KW-1185">Reference proteome</keyword>
<feature type="compositionally biased region" description="Pro residues" evidence="1">
    <location>
        <begin position="1"/>
        <end position="10"/>
    </location>
</feature>